<comment type="caution">
    <text evidence="1">The sequence shown here is derived from an EMBL/GenBank/DDBJ whole genome shotgun (WGS) entry which is preliminary data.</text>
</comment>
<evidence type="ECO:0000313" key="2">
    <source>
        <dbReference type="Proteomes" id="UP000699462"/>
    </source>
</evidence>
<dbReference type="EMBL" id="JTDF01006714">
    <property type="protein sequence ID" value="KAF8565460.1"/>
    <property type="molecule type" value="Genomic_DNA"/>
</dbReference>
<gene>
    <name evidence="1" type="ORF">P879_10683</name>
</gene>
<reference evidence="1 2" key="1">
    <citation type="submission" date="2019-07" db="EMBL/GenBank/DDBJ databases">
        <title>Annotation for the trematode Paragonimus westermani.</title>
        <authorList>
            <person name="Choi Y.-J."/>
        </authorList>
    </citation>
    <scope>NUCLEOTIDE SEQUENCE [LARGE SCALE GENOMIC DNA]</scope>
    <source>
        <strain evidence="1">180907_Pwestermani</strain>
    </source>
</reference>
<organism evidence="1 2">
    <name type="scientific">Paragonimus westermani</name>
    <dbReference type="NCBI Taxonomy" id="34504"/>
    <lineage>
        <taxon>Eukaryota</taxon>
        <taxon>Metazoa</taxon>
        <taxon>Spiralia</taxon>
        <taxon>Lophotrochozoa</taxon>
        <taxon>Platyhelminthes</taxon>
        <taxon>Trematoda</taxon>
        <taxon>Digenea</taxon>
        <taxon>Plagiorchiida</taxon>
        <taxon>Troglotremata</taxon>
        <taxon>Troglotrematidae</taxon>
        <taxon>Paragonimus</taxon>
    </lineage>
</organism>
<sequence length="116" mass="13292">MIGRLFESLARQITDTLKISDLKNEFNERFKNLESRITVDNARLIELDRLKKDLQDIRTQLWEQKASGSSNSLAKPLPGYLRLNADGIKIAQLEGLHPLEKVMKVILCNCSPNTLW</sequence>
<protein>
    <submittedName>
        <fullName evidence="1">Uncharacterized protein</fullName>
    </submittedName>
</protein>
<evidence type="ECO:0000313" key="1">
    <source>
        <dbReference type="EMBL" id="KAF8565460.1"/>
    </source>
</evidence>
<dbReference type="Proteomes" id="UP000699462">
    <property type="component" value="Unassembled WGS sequence"/>
</dbReference>
<accession>A0A8T0DCG2</accession>
<dbReference type="OrthoDB" id="6287466at2759"/>
<name>A0A8T0DCG2_9TREM</name>
<dbReference type="AlphaFoldDB" id="A0A8T0DCG2"/>
<proteinExistence type="predicted"/>
<keyword evidence="2" id="KW-1185">Reference proteome</keyword>